<dbReference type="Gene3D" id="3.40.1350.10">
    <property type="match status" value="1"/>
</dbReference>
<dbReference type="EMBL" id="CP029494">
    <property type="protein sequence ID" value="AWN24269.1"/>
    <property type="molecule type" value="Genomic_DNA"/>
</dbReference>
<accession>A0A2Z3JNA8</accession>
<dbReference type="KEGG" id="dez:DKM44_14385"/>
<protein>
    <submittedName>
        <fullName evidence="3">DUF91 domain-containing protein</fullName>
    </submittedName>
</protein>
<keyword evidence="4" id="KW-1185">Reference proteome</keyword>
<dbReference type="InterPro" id="IPR002793">
    <property type="entry name" value="Endonuclease_NucS"/>
</dbReference>
<evidence type="ECO:0000256" key="1">
    <source>
        <dbReference type="ARBA" id="ARBA00023125"/>
    </source>
</evidence>
<feature type="domain" description="Endonuclease NucS C-terminal" evidence="2">
    <location>
        <begin position="221"/>
        <end position="289"/>
    </location>
</feature>
<dbReference type="CDD" id="cd22341">
    <property type="entry name" value="NucS-like"/>
    <property type="match status" value="1"/>
</dbReference>
<dbReference type="OrthoDB" id="570199at2"/>
<sequence length="324" mass="35396">MTNYYKVMLGRGSLYAAQAIAGGFIGIEDTMGLDLTPYLSLPEADFRQQVKTALSASNPQLTRATISQYATTLWRIAQGIELGDVVLSPDGLPGPGQLRVADVSGPYHYEAGAPLPHRREVVWRPNPVLRSSMSQPLKNSSGGVTTIIDLTPYEAELVALTTPSTSVPAPVVPASVTGPGTAVETLLAFTLEKQLEDFLVANWASTELGKDYEIYVNDNGDPVGQQFQTDTGPLDILALKKDKTEWLVVELKRGRASDVVVGQIQRYMGYVLQEMTENGQRVRGVIIALEDDLRIRRALAVTPDIRFYRYKIDFKLLPIAGMGA</sequence>
<dbReference type="RefSeq" id="WP_109827994.1">
    <property type="nucleotide sequence ID" value="NZ_CP029494.1"/>
</dbReference>
<dbReference type="Pfam" id="PF01939">
    <property type="entry name" value="NucS_C"/>
    <property type="match status" value="1"/>
</dbReference>
<dbReference type="InterPro" id="IPR011856">
    <property type="entry name" value="tRNA_endonuc-like_dom_sf"/>
</dbReference>
<evidence type="ECO:0000259" key="2">
    <source>
        <dbReference type="Pfam" id="PF01939"/>
    </source>
</evidence>
<dbReference type="GO" id="GO:0003677">
    <property type="term" value="F:DNA binding"/>
    <property type="evidence" value="ECO:0007669"/>
    <property type="project" value="UniProtKB-KW"/>
</dbReference>
<dbReference type="GO" id="GO:0004519">
    <property type="term" value="F:endonuclease activity"/>
    <property type="evidence" value="ECO:0007669"/>
    <property type="project" value="InterPro"/>
</dbReference>
<dbReference type="Proteomes" id="UP000245368">
    <property type="component" value="Chromosome"/>
</dbReference>
<reference evidence="3 4" key="1">
    <citation type="submission" date="2018-05" db="EMBL/GenBank/DDBJ databases">
        <title>Complete Genome Sequence of Deinococcus sp. strain 17bor-2.</title>
        <authorList>
            <person name="Srinivasan S."/>
        </authorList>
    </citation>
    <scope>NUCLEOTIDE SEQUENCE [LARGE SCALE GENOMIC DNA]</scope>
    <source>
        <strain evidence="3 4">17bor-2</strain>
    </source>
</reference>
<organism evidence="3 4">
    <name type="scientific">Deinococcus irradiatisoli</name>
    <dbReference type="NCBI Taxonomy" id="2202254"/>
    <lineage>
        <taxon>Bacteria</taxon>
        <taxon>Thermotogati</taxon>
        <taxon>Deinococcota</taxon>
        <taxon>Deinococci</taxon>
        <taxon>Deinococcales</taxon>
        <taxon>Deinococcaceae</taxon>
        <taxon>Deinococcus</taxon>
    </lineage>
</organism>
<proteinExistence type="predicted"/>
<dbReference type="InterPro" id="IPR048301">
    <property type="entry name" value="NucS_C"/>
</dbReference>
<evidence type="ECO:0000313" key="3">
    <source>
        <dbReference type="EMBL" id="AWN24269.1"/>
    </source>
</evidence>
<name>A0A2Z3JNA8_9DEIO</name>
<dbReference type="AlphaFoldDB" id="A0A2Z3JNA8"/>
<evidence type="ECO:0000313" key="4">
    <source>
        <dbReference type="Proteomes" id="UP000245368"/>
    </source>
</evidence>
<gene>
    <name evidence="3" type="ORF">DKM44_14385</name>
</gene>
<keyword evidence="1" id="KW-0238">DNA-binding</keyword>